<keyword evidence="5 6" id="KW-0472">Membrane</keyword>
<dbReference type="InterPro" id="IPR050833">
    <property type="entry name" value="Poly_Biosynth_Transport"/>
</dbReference>
<feature type="transmembrane region" description="Helical" evidence="6">
    <location>
        <begin position="160"/>
        <end position="179"/>
    </location>
</feature>
<feature type="transmembrane region" description="Helical" evidence="6">
    <location>
        <begin position="12"/>
        <end position="34"/>
    </location>
</feature>
<evidence type="ECO:0000256" key="1">
    <source>
        <dbReference type="ARBA" id="ARBA00004651"/>
    </source>
</evidence>
<feature type="transmembrane region" description="Helical" evidence="6">
    <location>
        <begin position="117"/>
        <end position="139"/>
    </location>
</feature>
<dbReference type="OrthoDB" id="9769862at2"/>
<name>A0A370Q4C6_9FLAO</name>
<feature type="transmembrane region" description="Helical" evidence="6">
    <location>
        <begin position="54"/>
        <end position="76"/>
    </location>
</feature>
<dbReference type="EMBL" id="QRAO01000008">
    <property type="protein sequence ID" value="RDK83238.1"/>
    <property type="molecule type" value="Genomic_DNA"/>
</dbReference>
<sequence>MKIPQFIRTNLLLKMTSLNAMVIVVRLFIGFFLQRELTDLVGKDGYAKVGSLRNLMNILMSITSLGVFNGVLKYVAQHKENRPELQKLFSTTFVFTIIGSVVSFLVLFFGAEYFSSYFFYTQDFAYIIKIVAVVVPFISIQRVFNGIVNGLSAYKHYAKIELLAYILGAALTLFLLYQYNIDGALLAIATIPIIQVLVLLFVFVKVLREYIVFSEISFKIPYGKQLLSFTLMSFTATVLVNFVELDLRNMLVDKMGEDDAGIWTAMTTLSQNYMVFSGAIFTLYVIPKFAGITQKNEFVKEVGTIYKTLLPLFALGMLAIYFLRYQFIEYVFIDFNEMAPLFKWQLIGDFIRLMALVLAHQFLAKKMVRNFIFTEILSLALFFGLSHLLVDTYGVEGVVLAHLLRYVIYFFVVLFLVWRYFDKKGKSSAAK</sequence>
<feature type="transmembrane region" description="Helical" evidence="6">
    <location>
        <begin position="402"/>
        <end position="421"/>
    </location>
</feature>
<feature type="transmembrane region" description="Helical" evidence="6">
    <location>
        <begin position="273"/>
        <end position="292"/>
    </location>
</feature>
<keyword evidence="3 6" id="KW-0812">Transmembrane</keyword>
<dbReference type="CDD" id="cd13125">
    <property type="entry name" value="MATE_like_10"/>
    <property type="match status" value="1"/>
</dbReference>
<dbReference type="PANTHER" id="PTHR30250">
    <property type="entry name" value="PST FAMILY PREDICTED COLANIC ACID TRANSPORTER"/>
    <property type="match status" value="1"/>
</dbReference>
<feature type="transmembrane region" description="Helical" evidence="6">
    <location>
        <begin position="225"/>
        <end position="243"/>
    </location>
</feature>
<feature type="transmembrane region" description="Helical" evidence="6">
    <location>
        <begin position="344"/>
        <end position="364"/>
    </location>
</feature>
<organism evidence="7 8">
    <name type="scientific">Marinirhabdus gelatinilytica</name>
    <dbReference type="NCBI Taxonomy" id="1703343"/>
    <lineage>
        <taxon>Bacteria</taxon>
        <taxon>Pseudomonadati</taxon>
        <taxon>Bacteroidota</taxon>
        <taxon>Flavobacteriia</taxon>
        <taxon>Flavobacteriales</taxon>
        <taxon>Flavobacteriaceae</taxon>
    </lineage>
</organism>
<accession>A0A370Q4C6</accession>
<comment type="subcellular location">
    <subcellularLocation>
        <location evidence="1">Cell membrane</location>
        <topology evidence="1">Multi-pass membrane protein</topology>
    </subcellularLocation>
</comment>
<dbReference type="GO" id="GO:0005886">
    <property type="term" value="C:plasma membrane"/>
    <property type="evidence" value="ECO:0007669"/>
    <property type="project" value="UniProtKB-SubCell"/>
</dbReference>
<evidence type="ECO:0000256" key="2">
    <source>
        <dbReference type="ARBA" id="ARBA00022475"/>
    </source>
</evidence>
<evidence type="ECO:0000256" key="5">
    <source>
        <dbReference type="ARBA" id="ARBA00023136"/>
    </source>
</evidence>
<keyword evidence="2" id="KW-1003">Cell membrane</keyword>
<dbReference type="PANTHER" id="PTHR30250:SF30">
    <property type="entry name" value="LIPID III FLIPPASE"/>
    <property type="match status" value="1"/>
</dbReference>
<evidence type="ECO:0000256" key="4">
    <source>
        <dbReference type="ARBA" id="ARBA00022989"/>
    </source>
</evidence>
<evidence type="ECO:0000313" key="8">
    <source>
        <dbReference type="Proteomes" id="UP000255317"/>
    </source>
</evidence>
<evidence type="ECO:0000313" key="7">
    <source>
        <dbReference type="EMBL" id="RDK83238.1"/>
    </source>
</evidence>
<feature type="transmembrane region" description="Helical" evidence="6">
    <location>
        <begin position="304"/>
        <end position="324"/>
    </location>
</feature>
<feature type="transmembrane region" description="Helical" evidence="6">
    <location>
        <begin position="185"/>
        <end position="204"/>
    </location>
</feature>
<dbReference type="InterPro" id="IPR044550">
    <property type="entry name" value="WzxE"/>
</dbReference>
<dbReference type="RefSeq" id="WP_115124693.1">
    <property type="nucleotide sequence ID" value="NZ_QRAO01000008.1"/>
</dbReference>
<gene>
    <name evidence="7" type="ORF">C8D94_10826</name>
</gene>
<dbReference type="AlphaFoldDB" id="A0A370Q4C6"/>
<dbReference type="GO" id="GO:0009246">
    <property type="term" value="P:enterobacterial common antigen biosynthetic process"/>
    <property type="evidence" value="ECO:0007669"/>
    <property type="project" value="InterPro"/>
</dbReference>
<keyword evidence="4 6" id="KW-1133">Transmembrane helix</keyword>
<reference evidence="7 8" key="1">
    <citation type="submission" date="2018-07" db="EMBL/GenBank/DDBJ databases">
        <title>Genomic Encyclopedia of Type Strains, Phase IV (KMG-IV): sequencing the most valuable type-strain genomes for metagenomic binning, comparative biology and taxonomic classification.</title>
        <authorList>
            <person name="Goeker M."/>
        </authorList>
    </citation>
    <scope>NUCLEOTIDE SEQUENCE [LARGE SCALE GENOMIC DNA]</scope>
    <source>
        <strain evidence="7 8">DSM 101478</strain>
    </source>
</reference>
<feature type="transmembrane region" description="Helical" evidence="6">
    <location>
        <begin position="371"/>
        <end position="390"/>
    </location>
</feature>
<keyword evidence="8" id="KW-1185">Reference proteome</keyword>
<dbReference type="Pfam" id="PF01943">
    <property type="entry name" value="Polysacc_synt"/>
    <property type="match status" value="1"/>
</dbReference>
<comment type="caution">
    <text evidence="7">The sequence shown here is derived from an EMBL/GenBank/DDBJ whole genome shotgun (WGS) entry which is preliminary data.</text>
</comment>
<evidence type="ECO:0000256" key="6">
    <source>
        <dbReference type="SAM" id="Phobius"/>
    </source>
</evidence>
<dbReference type="Proteomes" id="UP000255317">
    <property type="component" value="Unassembled WGS sequence"/>
</dbReference>
<protein>
    <submittedName>
        <fullName evidence="7">PST family polysaccharide transporter</fullName>
    </submittedName>
</protein>
<dbReference type="InterPro" id="IPR002797">
    <property type="entry name" value="Polysacc_synth"/>
</dbReference>
<evidence type="ECO:0000256" key="3">
    <source>
        <dbReference type="ARBA" id="ARBA00022692"/>
    </source>
</evidence>
<proteinExistence type="predicted"/>
<feature type="transmembrane region" description="Helical" evidence="6">
    <location>
        <begin position="88"/>
        <end position="111"/>
    </location>
</feature>